<sequence length="191" mass="21507">MPNILEGAFEFQFPNTWHAVKYDGEKDKPAPPNYYLRHLEPINAIKAVDIVAAPPAPMRRLILLEVKDFREDDDDLQNKIETEHFPLEVVQKTLHTLSGLYLGVRAGDPELAPFGTQILRVPEELEAVLFLEQIPISRGPNDKGYKYALHNRATQRQGIARRLKNALKPLGFRCSLVDASSVPSSAGWQVV</sequence>
<dbReference type="Proteomes" id="UP000198310">
    <property type="component" value="Unassembled WGS sequence"/>
</dbReference>
<organism evidence="1 2">
    <name type="scientific">Hymenobacter mucosus</name>
    <dbReference type="NCBI Taxonomy" id="1411120"/>
    <lineage>
        <taxon>Bacteria</taxon>
        <taxon>Pseudomonadati</taxon>
        <taxon>Bacteroidota</taxon>
        <taxon>Cytophagia</taxon>
        <taxon>Cytophagales</taxon>
        <taxon>Hymenobacteraceae</taxon>
        <taxon>Hymenobacter</taxon>
    </lineage>
</organism>
<evidence type="ECO:0000313" key="1">
    <source>
        <dbReference type="EMBL" id="SNR99446.1"/>
    </source>
</evidence>
<dbReference type="RefSeq" id="WP_089334217.1">
    <property type="nucleotide sequence ID" value="NZ_FZNS01000015.1"/>
</dbReference>
<proteinExistence type="predicted"/>
<name>A0A239AUR2_9BACT</name>
<gene>
    <name evidence="1" type="ORF">SAMN06269173_11562</name>
</gene>
<protein>
    <submittedName>
        <fullName evidence="1">Uncharacterized protein</fullName>
    </submittedName>
</protein>
<keyword evidence="2" id="KW-1185">Reference proteome</keyword>
<reference evidence="2" key="1">
    <citation type="submission" date="2017-06" db="EMBL/GenBank/DDBJ databases">
        <authorList>
            <person name="Varghese N."/>
            <person name="Submissions S."/>
        </authorList>
    </citation>
    <scope>NUCLEOTIDE SEQUENCE [LARGE SCALE GENOMIC DNA]</scope>
    <source>
        <strain evidence="2">DSM 28041</strain>
    </source>
</reference>
<dbReference type="AlphaFoldDB" id="A0A239AUR2"/>
<evidence type="ECO:0000313" key="2">
    <source>
        <dbReference type="Proteomes" id="UP000198310"/>
    </source>
</evidence>
<dbReference type="EMBL" id="FZNS01000015">
    <property type="protein sequence ID" value="SNR99446.1"/>
    <property type="molecule type" value="Genomic_DNA"/>
</dbReference>
<accession>A0A239AUR2</accession>